<accession>A0ABM8IDN0</accession>
<dbReference type="InterPro" id="IPR011330">
    <property type="entry name" value="Glyco_hydro/deAcase_b/a-brl"/>
</dbReference>
<organism evidence="4 5">
    <name type="scientific">Bacteroides sedimenti</name>
    <dbReference type="NCBI Taxonomy" id="2136147"/>
    <lineage>
        <taxon>Bacteria</taxon>
        <taxon>Pseudomonadati</taxon>
        <taxon>Bacteroidota</taxon>
        <taxon>Bacteroidia</taxon>
        <taxon>Bacteroidales</taxon>
        <taxon>Bacteroidaceae</taxon>
        <taxon>Bacteroides</taxon>
    </lineage>
</organism>
<dbReference type="Proteomes" id="UP001496674">
    <property type="component" value="Chromosome"/>
</dbReference>
<dbReference type="EMBL" id="AP028055">
    <property type="protein sequence ID" value="BEH00088.1"/>
    <property type="molecule type" value="Genomic_DNA"/>
</dbReference>
<keyword evidence="2" id="KW-0378">Hydrolase</keyword>
<gene>
    <name evidence="4" type="ORF">BSYN_23520</name>
</gene>
<feature type="domain" description="NodB homology" evidence="3">
    <location>
        <begin position="1"/>
        <end position="179"/>
    </location>
</feature>
<evidence type="ECO:0000256" key="2">
    <source>
        <dbReference type="ARBA" id="ARBA00022801"/>
    </source>
</evidence>
<name>A0ABM8IDN0_9BACE</name>
<dbReference type="InterPro" id="IPR002509">
    <property type="entry name" value="NODB_dom"/>
</dbReference>
<protein>
    <recommendedName>
        <fullName evidence="3">NodB homology domain-containing protein</fullName>
    </recommendedName>
</protein>
<dbReference type="PANTHER" id="PTHR10587:SF133">
    <property type="entry name" value="CHITIN DEACETYLASE 1-RELATED"/>
    <property type="match status" value="1"/>
</dbReference>
<dbReference type="SUPFAM" id="SSF88713">
    <property type="entry name" value="Glycoside hydrolase/deacetylase"/>
    <property type="match status" value="1"/>
</dbReference>
<dbReference type="Pfam" id="PF01522">
    <property type="entry name" value="Polysacc_deac_1"/>
    <property type="match status" value="1"/>
</dbReference>
<evidence type="ECO:0000313" key="4">
    <source>
        <dbReference type="EMBL" id="BEH00088.1"/>
    </source>
</evidence>
<keyword evidence="1" id="KW-0479">Metal-binding</keyword>
<keyword evidence="5" id="KW-1185">Reference proteome</keyword>
<sequence>MKGSFFLTGDFYRLFPALVNQLQKEGHYLGAHSDKHLLYADWGKRDSTLVTREAFRKDLQDNYQTMTKAGINPPVKKFFLPAYEWYNQDVSNWCTELGVQLINFTPGTTSNADYTVPQMKNYRSSEEIYRNIMNYELKHTLNGFMLLIHIGTDSKRTDKLYDILDELIDALKSKGYEFVRVDELLK</sequence>
<dbReference type="PANTHER" id="PTHR10587">
    <property type="entry name" value="GLYCOSYL TRANSFERASE-RELATED"/>
    <property type="match status" value="1"/>
</dbReference>
<dbReference type="PROSITE" id="PS51677">
    <property type="entry name" value="NODB"/>
    <property type="match status" value="1"/>
</dbReference>
<evidence type="ECO:0000313" key="5">
    <source>
        <dbReference type="Proteomes" id="UP001496674"/>
    </source>
</evidence>
<evidence type="ECO:0000259" key="3">
    <source>
        <dbReference type="PROSITE" id="PS51677"/>
    </source>
</evidence>
<evidence type="ECO:0000256" key="1">
    <source>
        <dbReference type="ARBA" id="ARBA00022723"/>
    </source>
</evidence>
<dbReference type="InterPro" id="IPR050248">
    <property type="entry name" value="Polysacc_deacetylase_ArnD"/>
</dbReference>
<proteinExistence type="predicted"/>
<dbReference type="Gene3D" id="3.20.20.370">
    <property type="entry name" value="Glycoside hydrolase/deacetylase"/>
    <property type="match status" value="1"/>
</dbReference>
<dbReference type="CDD" id="cd10917">
    <property type="entry name" value="CE4_NodB_like_6s_7s"/>
    <property type="match status" value="1"/>
</dbReference>
<reference evidence="4 5" key="1">
    <citation type="submission" date="2023-04" db="EMBL/GenBank/DDBJ databases">
        <title>Draft genome sequence of acteroides sedimenti strain YN3PY1.</title>
        <authorList>
            <person name="Yoshida N."/>
        </authorList>
    </citation>
    <scope>NUCLEOTIDE SEQUENCE [LARGE SCALE GENOMIC DNA]</scope>
    <source>
        <strain evidence="4 5">YN3PY1</strain>
    </source>
</reference>